<keyword evidence="1" id="KW-0472">Membrane</keyword>
<proteinExistence type="predicted"/>
<dbReference type="EMBL" id="JACKSJ010000093">
    <property type="protein sequence ID" value="MCV7170680.1"/>
    <property type="molecule type" value="Genomic_DNA"/>
</dbReference>
<dbReference type="AlphaFoldDB" id="A0A9X2YNN5"/>
<keyword evidence="1" id="KW-1133">Transmembrane helix</keyword>
<dbReference type="InterPro" id="IPR011726">
    <property type="entry name" value="KdpF"/>
</dbReference>
<name>A0A9X2YNN5_9MYCO</name>
<organism evidence="2 3">
    <name type="scientific">[Mycobacterium] manitobense</name>
    <dbReference type="NCBI Taxonomy" id="190147"/>
    <lineage>
        <taxon>Bacteria</taxon>
        <taxon>Bacillati</taxon>
        <taxon>Actinomycetota</taxon>
        <taxon>Actinomycetes</taxon>
        <taxon>Mycobacteriales</taxon>
        <taxon>Mycobacteriaceae</taxon>
        <taxon>Mycolicibacterium</taxon>
    </lineage>
</organism>
<reference evidence="2" key="1">
    <citation type="submission" date="2020-07" db="EMBL/GenBank/DDBJ databases">
        <authorList>
            <person name="Pettersson B.M.F."/>
            <person name="Behra P.R.K."/>
            <person name="Ramesh M."/>
            <person name="Das S."/>
            <person name="Dasgupta S."/>
            <person name="Kirsebom L.A."/>
        </authorList>
    </citation>
    <scope>NUCLEOTIDE SEQUENCE</scope>
    <source>
        <strain evidence="2">DSM 44615</strain>
    </source>
</reference>
<evidence type="ECO:0000313" key="3">
    <source>
        <dbReference type="Proteomes" id="UP001140293"/>
    </source>
</evidence>
<feature type="transmembrane region" description="Helical" evidence="1">
    <location>
        <begin position="50"/>
        <end position="73"/>
    </location>
</feature>
<protein>
    <submittedName>
        <fullName evidence="2">Potassium-transporting ATPase subunit F</fullName>
    </submittedName>
</protein>
<keyword evidence="1" id="KW-0812">Transmembrane</keyword>
<dbReference type="GO" id="GO:0008556">
    <property type="term" value="F:P-type potassium transmembrane transporter activity"/>
    <property type="evidence" value="ECO:0007669"/>
    <property type="project" value="InterPro"/>
</dbReference>
<dbReference type="Pfam" id="PF09604">
    <property type="entry name" value="Potass_KdpF"/>
    <property type="match status" value="1"/>
</dbReference>
<evidence type="ECO:0000313" key="2">
    <source>
        <dbReference type="EMBL" id="MCV7170680.1"/>
    </source>
</evidence>
<sequence>MPELDRCWCRRRNPAPRQRLEWHVRSRLHRGDGGDLRPARPRAEVGRAAVIQNLVGLALAVAIAVFLFAALLFPERF</sequence>
<keyword evidence="3" id="KW-1185">Reference proteome</keyword>
<gene>
    <name evidence="2" type="ORF">H7I41_12220</name>
</gene>
<reference evidence="2" key="2">
    <citation type="journal article" date="2022" name="BMC Genomics">
        <title>Comparative genome analysis of mycobacteria focusing on tRNA and non-coding RNA.</title>
        <authorList>
            <person name="Behra P.R.K."/>
            <person name="Pettersson B.M.F."/>
            <person name="Ramesh M."/>
            <person name="Das S."/>
            <person name="Dasgupta S."/>
            <person name="Kirsebom L.A."/>
        </authorList>
    </citation>
    <scope>NUCLEOTIDE SEQUENCE</scope>
    <source>
        <strain evidence="2">DSM 44615</strain>
    </source>
</reference>
<dbReference type="GO" id="GO:0005886">
    <property type="term" value="C:plasma membrane"/>
    <property type="evidence" value="ECO:0007669"/>
    <property type="project" value="InterPro"/>
</dbReference>
<comment type="caution">
    <text evidence="2">The sequence shown here is derived from an EMBL/GenBank/DDBJ whole genome shotgun (WGS) entry which is preliminary data.</text>
</comment>
<accession>A0A9X2YNN5</accession>
<dbReference type="Proteomes" id="UP001140293">
    <property type="component" value="Unassembled WGS sequence"/>
</dbReference>
<evidence type="ECO:0000256" key="1">
    <source>
        <dbReference type="SAM" id="Phobius"/>
    </source>
</evidence>